<dbReference type="PANTHER" id="PTHR48043:SF145">
    <property type="entry name" value="FI06409P-RELATED"/>
    <property type="match status" value="1"/>
</dbReference>
<comment type="similarity">
    <text evidence="1">Belongs to the UDP-glycosyltransferase family.</text>
</comment>
<dbReference type="EMBL" id="GL449382">
    <property type="protein sequence ID" value="EFN82947.1"/>
    <property type="molecule type" value="Genomic_DNA"/>
</dbReference>
<dbReference type="Pfam" id="PF00201">
    <property type="entry name" value="UDPGT"/>
    <property type="match status" value="1"/>
</dbReference>
<accession>E2BN43</accession>
<dbReference type="STRING" id="610380.E2BN43"/>
<feature type="signal peptide" evidence="5">
    <location>
        <begin position="1"/>
        <end position="20"/>
    </location>
</feature>
<feature type="transmembrane region" description="Helical" evidence="4">
    <location>
        <begin position="481"/>
        <end position="501"/>
    </location>
</feature>
<dbReference type="OrthoDB" id="5835829at2759"/>
<name>E2BN43_HARSA</name>
<dbReference type="CDD" id="cd03784">
    <property type="entry name" value="GT1_Gtf-like"/>
    <property type="match status" value="1"/>
</dbReference>
<keyword evidence="4" id="KW-1133">Transmembrane helix</keyword>
<dbReference type="FunCoup" id="E2BN43">
    <property type="interactions" value="229"/>
</dbReference>
<organism evidence="7">
    <name type="scientific">Harpegnathos saltator</name>
    <name type="common">Jerdon's jumping ant</name>
    <dbReference type="NCBI Taxonomy" id="610380"/>
    <lineage>
        <taxon>Eukaryota</taxon>
        <taxon>Metazoa</taxon>
        <taxon>Ecdysozoa</taxon>
        <taxon>Arthropoda</taxon>
        <taxon>Hexapoda</taxon>
        <taxon>Insecta</taxon>
        <taxon>Pterygota</taxon>
        <taxon>Neoptera</taxon>
        <taxon>Endopterygota</taxon>
        <taxon>Hymenoptera</taxon>
        <taxon>Apocrita</taxon>
        <taxon>Aculeata</taxon>
        <taxon>Formicoidea</taxon>
        <taxon>Formicidae</taxon>
        <taxon>Ponerinae</taxon>
        <taxon>Ponerini</taxon>
        <taxon>Harpegnathos</taxon>
    </lineage>
</organism>
<keyword evidence="3 6" id="KW-0808">Transferase</keyword>
<dbReference type="SUPFAM" id="SSF53756">
    <property type="entry name" value="UDP-Glycosyltransferase/glycogen phosphorylase"/>
    <property type="match status" value="1"/>
</dbReference>
<keyword evidence="2" id="KW-0328">Glycosyltransferase</keyword>
<dbReference type="Gene3D" id="3.40.50.2000">
    <property type="entry name" value="Glycogen Phosphorylase B"/>
    <property type="match status" value="2"/>
</dbReference>
<evidence type="ECO:0000313" key="6">
    <source>
        <dbReference type="EMBL" id="EFN82947.1"/>
    </source>
</evidence>
<proteinExistence type="inferred from homology"/>
<keyword evidence="4" id="KW-0472">Membrane</keyword>
<dbReference type="OMA" id="QSWFPQI"/>
<keyword evidence="5" id="KW-0732">Signal</keyword>
<dbReference type="InParanoid" id="E2BN43"/>
<protein>
    <submittedName>
        <fullName evidence="6">UDP-glucuronosyltransferase 2B15</fullName>
    </submittedName>
</protein>
<dbReference type="AlphaFoldDB" id="E2BN43"/>
<feature type="chain" id="PRO_5003157948" evidence="5">
    <location>
        <begin position="21"/>
        <end position="526"/>
    </location>
</feature>
<dbReference type="FunFam" id="3.40.50.2000:FF:000050">
    <property type="entry name" value="UDP-glucuronosyltransferase"/>
    <property type="match status" value="1"/>
</dbReference>
<evidence type="ECO:0000256" key="3">
    <source>
        <dbReference type="ARBA" id="ARBA00022679"/>
    </source>
</evidence>
<evidence type="ECO:0000256" key="1">
    <source>
        <dbReference type="ARBA" id="ARBA00009995"/>
    </source>
</evidence>
<dbReference type="GO" id="GO:0008194">
    <property type="term" value="F:UDP-glycosyltransferase activity"/>
    <property type="evidence" value="ECO:0007669"/>
    <property type="project" value="InterPro"/>
</dbReference>
<dbReference type="KEGG" id="hst:105184687"/>
<keyword evidence="4" id="KW-0812">Transmembrane</keyword>
<keyword evidence="7" id="KW-1185">Reference proteome</keyword>
<evidence type="ECO:0000313" key="7">
    <source>
        <dbReference type="Proteomes" id="UP000008237"/>
    </source>
</evidence>
<evidence type="ECO:0000256" key="4">
    <source>
        <dbReference type="SAM" id="Phobius"/>
    </source>
</evidence>
<evidence type="ECO:0000256" key="2">
    <source>
        <dbReference type="ARBA" id="ARBA00022676"/>
    </source>
</evidence>
<evidence type="ECO:0000256" key="5">
    <source>
        <dbReference type="SAM" id="SignalP"/>
    </source>
</evidence>
<reference evidence="6 7" key="1">
    <citation type="journal article" date="2010" name="Science">
        <title>Genomic comparison of the ants Camponotus floridanus and Harpegnathos saltator.</title>
        <authorList>
            <person name="Bonasio R."/>
            <person name="Zhang G."/>
            <person name="Ye C."/>
            <person name="Mutti N.S."/>
            <person name="Fang X."/>
            <person name="Qin N."/>
            <person name="Donahue G."/>
            <person name="Yang P."/>
            <person name="Li Q."/>
            <person name="Li C."/>
            <person name="Zhang P."/>
            <person name="Huang Z."/>
            <person name="Berger S.L."/>
            <person name="Reinberg D."/>
            <person name="Wang J."/>
            <person name="Liebig J."/>
        </authorList>
    </citation>
    <scope>NUCLEOTIDE SEQUENCE [LARGE SCALE GENOMIC DNA]</scope>
    <source>
        <strain evidence="6 7">R22 G/1</strain>
    </source>
</reference>
<dbReference type="Proteomes" id="UP000008237">
    <property type="component" value="Unassembled WGS sequence"/>
</dbReference>
<dbReference type="PANTHER" id="PTHR48043">
    <property type="entry name" value="EG:EG0003.4 PROTEIN-RELATED"/>
    <property type="match status" value="1"/>
</dbReference>
<dbReference type="InterPro" id="IPR050271">
    <property type="entry name" value="UDP-glycosyltransferase"/>
</dbReference>
<gene>
    <name evidence="6" type="ORF">EAI_15903</name>
</gene>
<dbReference type="InterPro" id="IPR002213">
    <property type="entry name" value="UDP_glucos_trans"/>
</dbReference>
<sequence>MKLLSIVLVILARCDQIANAYRILGIFPFHSPSHWVMIQTLMKSLVQRGHQVDVVSHFPQKKPIPNYTDISLAGSVPEVRNNLSASNIFSFNSFTIKYMTKIFGSDTCELLGHPALQNLIKNPPQDPPYDLVIIEVFTAPCYLAFGRLFKVPMVAVIATSLYDWLHEMIGNPYNPAFIPSLFSTFDQDMNFKERLTNFLITNILSIQINYQAIFQVEYVRKYFGIEDTFIRELYSDISLFLVNSHPALHGIRPYTPAIIEVGGLHIKDDGGPLSLEVQKWLDESKDGSVYFTFGSMVRIETFSKELMEIFYMSFKKIAPVRVLMKVARKEDLLPGLPDNVMTQSWFPQITVLKHKNIRAFITHGVLMGTQEAISYGVPMIGIPLFADQHVNVQSCVKKKVAISLNSVHDVTEEKLTSALNAILKDPTYRENIQKLSRLFLDRPMSALDTAIYWVEYAVKYGNFLQSPAMRLSWWQRYLLDVYAFLLLVVSAVLLTALFILWKIKRLLPEPHVYAKDSAAVESKKNE</sequence>